<dbReference type="SUPFAM" id="SSF52047">
    <property type="entry name" value="RNI-like"/>
    <property type="match status" value="1"/>
</dbReference>
<dbReference type="InterPro" id="IPR011029">
    <property type="entry name" value="DEATH-like_dom_sf"/>
</dbReference>
<dbReference type="SUPFAM" id="SSF52540">
    <property type="entry name" value="P-loop containing nucleoside triphosphate hydrolases"/>
    <property type="match status" value="1"/>
</dbReference>
<dbReference type="CDD" id="cd01671">
    <property type="entry name" value="CARD"/>
    <property type="match status" value="1"/>
</dbReference>
<dbReference type="Gene3D" id="3.40.50.300">
    <property type="entry name" value="P-loop containing nucleotide triphosphate hydrolases"/>
    <property type="match status" value="1"/>
</dbReference>
<dbReference type="Gene3D" id="1.10.533.10">
    <property type="entry name" value="Death Domain, Fas"/>
    <property type="match status" value="1"/>
</dbReference>
<protein>
    <submittedName>
        <fullName evidence="8">NALP5-like protein</fullName>
    </submittedName>
</protein>
<dbReference type="Pfam" id="PF18738">
    <property type="entry name" value="HEPN_DZIP3"/>
    <property type="match status" value="1"/>
</dbReference>
<dbReference type="SUPFAM" id="SSF47986">
    <property type="entry name" value="DEATH domain"/>
    <property type="match status" value="1"/>
</dbReference>
<keyword evidence="6" id="KW-0391">Immunity</keyword>
<evidence type="ECO:0000256" key="1">
    <source>
        <dbReference type="ARBA" id="ARBA00004496"/>
    </source>
</evidence>
<proteinExistence type="predicted"/>
<reference evidence="8" key="1">
    <citation type="submission" date="2022-11" db="EMBL/GenBank/DDBJ databases">
        <title>Centuries of genome instability and evolution in soft-shell clam transmissible cancer (bioRxiv).</title>
        <authorList>
            <person name="Hart S.F.M."/>
            <person name="Yonemitsu M.A."/>
            <person name="Giersch R.M."/>
            <person name="Beal B.F."/>
            <person name="Arriagada G."/>
            <person name="Davis B.W."/>
            <person name="Ostrander E.A."/>
            <person name="Goff S.P."/>
            <person name="Metzger M.J."/>
        </authorList>
    </citation>
    <scope>NUCLEOTIDE SEQUENCE</scope>
    <source>
        <strain evidence="8">MELC-2E11</strain>
        <tissue evidence="8">Siphon/mantle</tissue>
    </source>
</reference>
<evidence type="ECO:0000313" key="8">
    <source>
        <dbReference type="EMBL" id="WAR01676.1"/>
    </source>
</evidence>
<keyword evidence="5" id="KW-0067">ATP-binding</keyword>
<keyword evidence="2" id="KW-0963">Cytoplasm</keyword>
<evidence type="ECO:0000256" key="4">
    <source>
        <dbReference type="ARBA" id="ARBA00022741"/>
    </source>
</evidence>
<gene>
    <name evidence="8" type="ORF">MAR_008234</name>
</gene>
<sequence>MNQQSGQVRIVGHDKEKEMLARLSWLLLDAGTSALRNTFDSIHPPAVFTDRQWKLLYPMKKKHTTSRMYDSRILVVLLETICHLCPPYPHGWARDPLPKDGSLSADIVRLQLLFMDIARLEGIPGESYVPWFIQIRDVIVRLGGPPIRLKTLRETWQPDSIQRLEKVHALRSKTSKARRTYASTKGTEEGLSAEDHVVLKKTHKVLVDNVQAEDVIDRLQQSQVLKFSDRQEILTHAKRQERMQLLLDKISESKLPYSLKALFDAMKFKYKKLHDHCIAVRKQTLKLKSLKLIISLSLTDVEGITETALVNQYKVRLGRVYPFPWTDGVYGTARDVYTPLDIVDSEGHKISSTEFLPPPWKDGKGNRIVLEGESGSGKSLLCSWLAYMWATTPTYFRNTYQHVLLLNMAELEGNFETAVYRSLFPDNFKISVNEFWNMLERNAQNVLLVIDDYDRECEIDISAILSGTRLKKSTVILTARPNTKMPIGFVPDRKWFNLGFSESNIKRCFRNCVSLSQLEHDQFEKLYHLASRESWLLRSHLSNPMLAVMAFAVFSILKKGTMLRDMKTTCDLLEKYGVAMATQYCRKQKIDIVGFEFPDEVLSAIDLVDQFAFNCLMSGRQSFKEEEVVQSTGEPIVLQFGAFSRFQPGTTLRFACGISMDFLAARHIADMPYEDIETVVMKNKMFKFAKYSQSLCDQLAARNEYCIRGFYLPTPTLESPASMTSDQRPKVPRGVLEDFVTSLHVDSEFGIWPHIRFRVDSEFGIWPHIRLRFDSEFEYGPIFASALTLNLEYGPIFASALTLNLEYGPIFASALTMNLEYGPITAYALIIRPEGMIALKTLQGLCLCMDHPECTIQELELELHQYHHFQLPVFLQLAASTGECRNIRSIKITWSSLDLMAKYLAGVMGSCDHIETLYITEDPKVKFNHPVSAATWAALQSACSNMTSLQQLAFVNCHVTAVVNHVLQHIPTSIEQINFTGCAFNVMCAGQVANNLHGNTAILALDLSHTKLNSSEFVAIFQGMQMCESIRHVRVRGARLDRPCIIALAEYIKLTHSLESLDLSDCELNTEMCTQLVTAIRQNRTIQRLVFNNAKLTTEGRRVISKTKTKLKPVSVEGLLRIY</sequence>
<feature type="domain" description="CARD" evidence="7">
    <location>
        <begin position="191"/>
        <end position="267"/>
    </location>
</feature>
<dbReference type="InterPro" id="IPR001315">
    <property type="entry name" value="CARD"/>
</dbReference>
<dbReference type="PANTHER" id="PTHR46844">
    <property type="entry name" value="SLR5058 PROTEIN"/>
    <property type="match status" value="1"/>
</dbReference>
<dbReference type="PANTHER" id="PTHR46844:SF1">
    <property type="entry name" value="SLR5058 PROTEIN"/>
    <property type="match status" value="1"/>
</dbReference>
<organism evidence="8 9">
    <name type="scientific">Mya arenaria</name>
    <name type="common">Soft-shell clam</name>
    <dbReference type="NCBI Taxonomy" id="6604"/>
    <lineage>
        <taxon>Eukaryota</taxon>
        <taxon>Metazoa</taxon>
        <taxon>Spiralia</taxon>
        <taxon>Lophotrochozoa</taxon>
        <taxon>Mollusca</taxon>
        <taxon>Bivalvia</taxon>
        <taxon>Autobranchia</taxon>
        <taxon>Heteroconchia</taxon>
        <taxon>Euheterodonta</taxon>
        <taxon>Imparidentia</taxon>
        <taxon>Neoheterodontei</taxon>
        <taxon>Myida</taxon>
        <taxon>Myoidea</taxon>
        <taxon>Myidae</taxon>
        <taxon>Mya</taxon>
    </lineage>
</organism>
<dbReference type="Proteomes" id="UP001164746">
    <property type="component" value="Chromosome 4"/>
</dbReference>
<dbReference type="InterPro" id="IPR025662">
    <property type="entry name" value="Sigma_54_int_dom_ATP-bd_1"/>
</dbReference>
<evidence type="ECO:0000256" key="2">
    <source>
        <dbReference type="ARBA" id="ARBA00022490"/>
    </source>
</evidence>
<dbReference type="Pfam" id="PF05729">
    <property type="entry name" value="NACHT"/>
    <property type="match status" value="1"/>
</dbReference>
<dbReference type="InterPro" id="IPR032675">
    <property type="entry name" value="LRR_dom_sf"/>
</dbReference>
<evidence type="ECO:0000256" key="5">
    <source>
        <dbReference type="ARBA" id="ARBA00022840"/>
    </source>
</evidence>
<dbReference type="Pfam" id="PF00619">
    <property type="entry name" value="CARD"/>
    <property type="match status" value="1"/>
</dbReference>
<dbReference type="EMBL" id="CP111015">
    <property type="protein sequence ID" value="WAR01676.1"/>
    <property type="molecule type" value="Genomic_DNA"/>
</dbReference>
<dbReference type="PROSITE" id="PS00675">
    <property type="entry name" value="SIGMA54_INTERACT_1"/>
    <property type="match status" value="1"/>
</dbReference>
<accession>A0ABY7E3G7</accession>
<comment type="subcellular location">
    <subcellularLocation>
        <location evidence="1">Cytoplasm</location>
    </subcellularLocation>
</comment>
<keyword evidence="4" id="KW-0547">Nucleotide-binding</keyword>
<name>A0ABY7E3G7_MYAAR</name>
<evidence type="ECO:0000259" key="7">
    <source>
        <dbReference type="PROSITE" id="PS50209"/>
    </source>
</evidence>
<dbReference type="PROSITE" id="PS50209">
    <property type="entry name" value="CARD"/>
    <property type="match status" value="1"/>
</dbReference>
<evidence type="ECO:0000256" key="6">
    <source>
        <dbReference type="ARBA" id="ARBA00022859"/>
    </source>
</evidence>
<evidence type="ECO:0000256" key="3">
    <source>
        <dbReference type="ARBA" id="ARBA00022588"/>
    </source>
</evidence>
<dbReference type="InterPro" id="IPR041249">
    <property type="entry name" value="HEPN_DZIP3"/>
</dbReference>
<dbReference type="Gene3D" id="3.80.10.10">
    <property type="entry name" value="Ribonuclease Inhibitor"/>
    <property type="match status" value="1"/>
</dbReference>
<keyword evidence="3" id="KW-0399">Innate immunity</keyword>
<evidence type="ECO:0000313" key="9">
    <source>
        <dbReference type="Proteomes" id="UP001164746"/>
    </source>
</evidence>
<dbReference type="InterPro" id="IPR007111">
    <property type="entry name" value="NACHT_NTPase"/>
</dbReference>
<dbReference type="InterPro" id="IPR027417">
    <property type="entry name" value="P-loop_NTPase"/>
</dbReference>
<keyword evidence="9" id="KW-1185">Reference proteome</keyword>